<dbReference type="Pfam" id="PF03382">
    <property type="entry name" value="DUF285"/>
    <property type="match status" value="1"/>
</dbReference>
<gene>
    <name evidence="1" type="ORF">AK812_SmicGene12224</name>
</gene>
<dbReference type="AlphaFoldDB" id="A0A1Q9EB78"/>
<evidence type="ECO:0000313" key="2">
    <source>
        <dbReference type="Proteomes" id="UP000186817"/>
    </source>
</evidence>
<dbReference type="InterPro" id="IPR005046">
    <property type="entry name" value="DUF285"/>
</dbReference>
<accession>A0A1Q9EB78</accession>
<proteinExistence type="predicted"/>
<sequence>MFYHAEAFDQPIGSWDTSAVTDMAGMFYEAEAFDQPIGSWDTAAVTNMRYMFSYAMAFNKPIGSWDTSAVTDMEHMFFHATSFNQPIGSWNVSQVIDIKAILSDGAFEPCVKASMARSWAGWLGTHPADAGATCPSCSLHLRHRCPSTNVELACMAEVCEPVTFGFVHLGSGARDRNFLREASAPGFWKCAQTCNASSSCVGFLLQHRRCLLREPLPASSAPSWPEAADGPQGLAFLKASCWTFSCPDAGNLILPPEGSSVDAASCCSCSAPNVKNLKAAPHLRCEPCDAGKVPASNGSACEACPPGEFARAGAVRCTPCGEGSVPSKARGFCEPCQAGKFSPGHVDVCGSCEFPLVVLGQSDCAWWHLPLFAVALACFLVAARFMQISLAKSRNRRLGQRAAKVQQAMAMLYEDLWEESPETISKFAGALGDLGIDGSEVTERVTGMRARQSETAGVSLRYLLSDAFEELATTRTGHRDPSFNDMKAFWLGEEPIGRDVVCPRDGKPGCALVDCIPRPDRRQQTHFLSWTWRYTLGEVKSALRVYRDAHLAATDAVFFFMCFFVNNQYRIIVEGSATGSDNLESVFADNLTRIGRMVAILDTWKQPVYLRRVWTVYEQFIASTLEIPVVFAMPEASVASVRQQILRGEGGIMEVTESMKNVNSASAEAWDPKDETKVKREIQRTVGFSHVDDHVREVMIQWVGGVVEDQFQRLIDQGLRLRRRHAERRFGPELGADLSKHGRAALPSN</sequence>
<comment type="caution">
    <text evidence="1">The sequence shown here is derived from an EMBL/GenBank/DDBJ whole genome shotgun (WGS) entry which is preliminary data.</text>
</comment>
<organism evidence="1 2">
    <name type="scientific">Symbiodinium microadriaticum</name>
    <name type="common">Dinoflagellate</name>
    <name type="synonym">Zooxanthella microadriatica</name>
    <dbReference type="NCBI Taxonomy" id="2951"/>
    <lineage>
        <taxon>Eukaryota</taxon>
        <taxon>Sar</taxon>
        <taxon>Alveolata</taxon>
        <taxon>Dinophyceae</taxon>
        <taxon>Suessiales</taxon>
        <taxon>Symbiodiniaceae</taxon>
        <taxon>Symbiodinium</taxon>
    </lineage>
</organism>
<protein>
    <submittedName>
        <fullName evidence="1">Uncharacterized protein</fullName>
    </submittedName>
</protein>
<dbReference type="NCBIfam" id="TIGR02167">
    <property type="entry name" value="Liste_lipo_26"/>
    <property type="match status" value="3"/>
</dbReference>
<dbReference type="InterPro" id="IPR011889">
    <property type="entry name" value="Liste_lipo_26"/>
</dbReference>
<evidence type="ECO:0000313" key="1">
    <source>
        <dbReference type="EMBL" id="OLQ04661.1"/>
    </source>
</evidence>
<name>A0A1Q9EB78_SYMMI</name>
<keyword evidence="2" id="KW-1185">Reference proteome</keyword>
<dbReference type="Proteomes" id="UP000186817">
    <property type="component" value="Unassembled WGS sequence"/>
</dbReference>
<dbReference type="EMBL" id="LSRX01000204">
    <property type="protein sequence ID" value="OLQ04661.1"/>
    <property type="molecule type" value="Genomic_DNA"/>
</dbReference>
<reference evidence="1 2" key="1">
    <citation type="submission" date="2016-02" db="EMBL/GenBank/DDBJ databases">
        <title>Genome analysis of coral dinoflagellate symbionts highlights evolutionary adaptations to a symbiotic lifestyle.</title>
        <authorList>
            <person name="Aranda M."/>
            <person name="Li Y."/>
            <person name="Liew Y.J."/>
            <person name="Baumgarten S."/>
            <person name="Simakov O."/>
            <person name="Wilson M."/>
            <person name="Piel J."/>
            <person name="Ashoor H."/>
            <person name="Bougouffa S."/>
            <person name="Bajic V.B."/>
            <person name="Ryu T."/>
            <person name="Ravasi T."/>
            <person name="Bayer T."/>
            <person name="Micklem G."/>
            <person name="Kim H."/>
            <person name="Bhak J."/>
            <person name="Lajeunesse T.C."/>
            <person name="Voolstra C.R."/>
        </authorList>
    </citation>
    <scope>NUCLEOTIDE SEQUENCE [LARGE SCALE GENOMIC DNA]</scope>
    <source>
        <strain evidence="1 2">CCMP2467</strain>
    </source>
</reference>
<dbReference type="OrthoDB" id="435333at2759"/>